<evidence type="ECO:0000259" key="4">
    <source>
        <dbReference type="PROSITE" id="PS51462"/>
    </source>
</evidence>
<proteinExistence type="predicted"/>
<accession>A0A160VD86</accession>
<keyword evidence="3 5" id="KW-0378">Hydrolase</keyword>
<dbReference type="EC" id="3.6.1.13" evidence="5"/>
<dbReference type="InterPro" id="IPR004385">
    <property type="entry name" value="NDP_pyrophosphatase"/>
</dbReference>
<feature type="domain" description="Nudix hydrolase" evidence="4">
    <location>
        <begin position="50"/>
        <end position="178"/>
    </location>
</feature>
<dbReference type="Gene3D" id="3.90.79.10">
    <property type="entry name" value="Nucleoside Triphosphate Pyrophosphohydrolase"/>
    <property type="match status" value="1"/>
</dbReference>
<name>A0A160VD86_9ZZZZ</name>
<dbReference type="GO" id="GO:0047631">
    <property type="term" value="F:ADP-ribose diphosphatase activity"/>
    <property type="evidence" value="ECO:0007669"/>
    <property type="project" value="UniProtKB-EC"/>
</dbReference>
<dbReference type="GO" id="GO:0046872">
    <property type="term" value="F:metal ion binding"/>
    <property type="evidence" value="ECO:0007669"/>
    <property type="project" value="InterPro"/>
</dbReference>
<dbReference type="FunFam" id="3.90.79.10:FF:000024">
    <property type="entry name" value="ADP-ribose pyrophosphatase"/>
    <property type="match status" value="1"/>
</dbReference>
<dbReference type="PROSITE" id="PS51462">
    <property type="entry name" value="NUDIX"/>
    <property type="match status" value="1"/>
</dbReference>
<dbReference type="Pfam" id="PF00293">
    <property type="entry name" value="NUDIX"/>
    <property type="match status" value="1"/>
</dbReference>
<dbReference type="PANTHER" id="PTHR11839:SF18">
    <property type="entry name" value="NUDIX HYDROLASE DOMAIN-CONTAINING PROTEIN"/>
    <property type="match status" value="1"/>
</dbReference>
<dbReference type="InterPro" id="IPR020084">
    <property type="entry name" value="NUDIX_hydrolase_CS"/>
</dbReference>
<dbReference type="InterPro" id="IPR000086">
    <property type="entry name" value="NUDIX_hydrolase_dom"/>
</dbReference>
<dbReference type="AlphaFoldDB" id="A0A160VD86"/>
<organism evidence="5">
    <name type="scientific">hydrothermal vent metagenome</name>
    <dbReference type="NCBI Taxonomy" id="652676"/>
    <lineage>
        <taxon>unclassified sequences</taxon>
        <taxon>metagenomes</taxon>
        <taxon>ecological metagenomes</taxon>
    </lineage>
</organism>
<dbReference type="PROSITE" id="PS00893">
    <property type="entry name" value="NUDIX_BOX"/>
    <property type="match status" value="1"/>
</dbReference>
<evidence type="ECO:0000256" key="2">
    <source>
        <dbReference type="ARBA" id="ARBA00011738"/>
    </source>
</evidence>
<dbReference type="InterPro" id="IPR020476">
    <property type="entry name" value="Nudix_hydrolase"/>
</dbReference>
<dbReference type="GO" id="GO:0019693">
    <property type="term" value="P:ribose phosphate metabolic process"/>
    <property type="evidence" value="ECO:0007669"/>
    <property type="project" value="TreeGrafter"/>
</dbReference>
<sequence length="189" mass="20847">MPKNESGLPSDFHSEPTISTKRIYEGSIINLRVDTVRMPSGNSATREIVEHSHAVCIVPIDDDGNLVLVRQYRKPAEDALLEVPAGGVEEGEVSEEAVLRELQEEIGYTADHLEHLASFWVAPGWATEYMHAYLATGLRASKLQGDEDENIEVVRLPFDEAVAMFKTGEINDGKTIAALLLAQPLLPKR</sequence>
<dbReference type="GO" id="GO:0006753">
    <property type="term" value="P:nucleoside phosphate metabolic process"/>
    <property type="evidence" value="ECO:0007669"/>
    <property type="project" value="TreeGrafter"/>
</dbReference>
<dbReference type="PANTHER" id="PTHR11839">
    <property type="entry name" value="UDP/ADP-SUGAR PYROPHOSPHATASE"/>
    <property type="match status" value="1"/>
</dbReference>
<comment type="subunit">
    <text evidence="2">Homodimer.</text>
</comment>
<evidence type="ECO:0000256" key="3">
    <source>
        <dbReference type="ARBA" id="ARBA00022801"/>
    </source>
</evidence>
<comment type="cofactor">
    <cofactor evidence="1">
        <name>Mg(2+)</name>
        <dbReference type="ChEBI" id="CHEBI:18420"/>
    </cofactor>
</comment>
<evidence type="ECO:0000256" key="1">
    <source>
        <dbReference type="ARBA" id="ARBA00001946"/>
    </source>
</evidence>
<dbReference type="SUPFAM" id="SSF55811">
    <property type="entry name" value="Nudix"/>
    <property type="match status" value="1"/>
</dbReference>
<reference evidence="5" key="1">
    <citation type="submission" date="2015-10" db="EMBL/GenBank/DDBJ databases">
        <authorList>
            <person name="Gilbert D.G."/>
        </authorList>
    </citation>
    <scope>NUCLEOTIDE SEQUENCE</scope>
</reference>
<dbReference type="EMBL" id="FAXA01000446">
    <property type="protein sequence ID" value="CUV03605.1"/>
    <property type="molecule type" value="Genomic_DNA"/>
</dbReference>
<protein>
    <submittedName>
        <fullName evidence="5">ADP-ribose pyrophosphatase</fullName>
        <ecNumber evidence="5">3.6.1.13</ecNumber>
    </submittedName>
</protein>
<dbReference type="PRINTS" id="PR00502">
    <property type="entry name" value="NUDIXFAMILY"/>
</dbReference>
<dbReference type="NCBIfam" id="TIGR00052">
    <property type="entry name" value="nudix-type nucleoside diphosphatase, YffH/AdpP family"/>
    <property type="match status" value="1"/>
</dbReference>
<dbReference type="InterPro" id="IPR015797">
    <property type="entry name" value="NUDIX_hydrolase-like_dom_sf"/>
</dbReference>
<gene>
    <name evidence="5" type="ORF">MGWOODY_Clf1382</name>
</gene>
<evidence type="ECO:0000313" key="5">
    <source>
        <dbReference type="EMBL" id="CUV03605.1"/>
    </source>
</evidence>
<dbReference type="GO" id="GO:0005829">
    <property type="term" value="C:cytosol"/>
    <property type="evidence" value="ECO:0007669"/>
    <property type="project" value="TreeGrafter"/>
</dbReference>